<keyword evidence="1" id="KW-0732">Signal</keyword>
<feature type="signal peptide" evidence="1">
    <location>
        <begin position="1"/>
        <end position="28"/>
    </location>
</feature>
<dbReference type="Proteomes" id="UP001062901">
    <property type="component" value="Unassembled WGS sequence"/>
</dbReference>
<evidence type="ECO:0000256" key="1">
    <source>
        <dbReference type="SAM" id="SignalP"/>
    </source>
</evidence>
<keyword evidence="3" id="KW-1185">Reference proteome</keyword>
<organism evidence="2 3">
    <name type="scientific">Saccharibacter floricola DSM 15669</name>
    <dbReference type="NCBI Taxonomy" id="1123227"/>
    <lineage>
        <taxon>Bacteria</taxon>
        <taxon>Pseudomonadati</taxon>
        <taxon>Pseudomonadota</taxon>
        <taxon>Alphaproteobacteria</taxon>
        <taxon>Acetobacterales</taxon>
        <taxon>Acetobacteraceae</taxon>
        <taxon>Saccharibacter</taxon>
    </lineage>
</organism>
<feature type="chain" id="PRO_5045395310" evidence="1">
    <location>
        <begin position="29"/>
        <end position="184"/>
    </location>
</feature>
<gene>
    <name evidence="2" type="ORF">AA15669_1906</name>
</gene>
<accession>A0ABQ0P178</accession>
<name>A0ABQ0P178_9PROT</name>
<sequence>MKEYFKVKPVYRAVGLLLGLVASNGAWGEGAPFADGPLRMAGPRVDGPLSPGVYRDPDEVNVENRIERAVENGGLYGLREDVLECYHSNMPPLASMKGDMDKQREAISKSVGLKYCALENEKAFDYVWSPGDSMPLPHDAIHYWFYGDLSTTRLYAYEMLFFVNWDQEIAFMHGKYEMHDRPSF</sequence>
<reference evidence="2" key="1">
    <citation type="submission" date="2013-04" db="EMBL/GenBank/DDBJ databases">
        <title>The genome sequencing project of 58 acetic acid bacteria.</title>
        <authorList>
            <person name="Okamoto-Kainuma A."/>
            <person name="Ishikawa M."/>
            <person name="Umino S."/>
            <person name="Koizumi Y."/>
            <person name="Shiwa Y."/>
            <person name="Yoshikawa H."/>
            <person name="Matsutani M."/>
            <person name="Matsushita K."/>
        </authorList>
    </citation>
    <scope>NUCLEOTIDE SEQUENCE</scope>
    <source>
        <strain evidence="2">DSM 15669</strain>
    </source>
</reference>
<evidence type="ECO:0000313" key="3">
    <source>
        <dbReference type="Proteomes" id="UP001062901"/>
    </source>
</evidence>
<evidence type="ECO:0000313" key="2">
    <source>
        <dbReference type="EMBL" id="GBQ08781.1"/>
    </source>
</evidence>
<protein>
    <submittedName>
        <fullName evidence="2">Uncharacterized protein</fullName>
    </submittedName>
</protein>
<comment type="caution">
    <text evidence="2">The sequence shown here is derived from an EMBL/GenBank/DDBJ whole genome shotgun (WGS) entry which is preliminary data.</text>
</comment>
<proteinExistence type="predicted"/>
<dbReference type="EMBL" id="BAQD01000141">
    <property type="protein sequence ID" value="GBQ08781.1"/>
    <property type="molecule type" value="Genomic_DNA"/>
</dbReference>